<keyword evidence="2 6" id="KW-0808">Transferase</keyword>
<dbReference type="PANTHER" id="PTHR10434">
    <property type="entry name" value="1-ACYL-SN-GLYCEROL-3-PHOSPHATE ACYLTRANSFERASE"/>
    <property type="match status" value="1"/>
</dbReference>
<organism evidence="6 7">
    <name type="scientific">Stigmatella erecta</name>
    <dbReference type="NCBI Taxonomy" id="83460"/>
    <lineage>
        <taxon>Bacteria</taxon>
        <taxon>Pseudomonadati</taxon>
        <taxon>Myxococcota</taxon>
        <taxon>Myxococcia</taxon>
        <taxon>Myxococcales</taxon>
        <taxon>Cystobacterineae</taxon>
        <taxon>Archangiaceae</taxon>
        <taxon>Stigmatella</taxon>
    </lineage>
</organism>
<proteinExistence type="predicted"/>
<dbReference type="SMART" id="SM00563">
    <property type="entry name" value="PlsC"/>
    <property type="match status" value="1"/>
</dbReference>
<reference evidence="7" key="1">
    <citation type="submission" date="2016-10" db="EMBL/GenBank/DDBJ databases">
        <authorList>
            <person name="Varghese N."/>
            <person name="Submissions S."/>
        </authorList>
    </citation>
    <scope>NUCLEOTIDE SEQUENCE [LARGE SCALE GENOMIC DNA]</scope>
    <source>
        <strain evidence="7">DSM 16858</strain>
    </source>
</reference>
<keyword evidence="7" id="KW-1185">Reference proteome</keyword>
<keyword evidence="4" id="KW-0472">Membrane</keyword>
<evidence type="ECO:0000256" key="4">
    <source>
        <dbReference type="SAM" id="Phobius"/>
    </source>
</evidence>
<comment type="pathway">
    <text evidence="1">Lipid metabolism.</text>
</comment>
<dbReference type="GO" id="GO:0006654">
    <property type="term" value="P:phosphatidic acid biosynthetic process"/>
    <property type="evidence" value="ECO:0007669"/>
    <property type="project" value="TreeGrafter"/>
</dbReference>
<keyword evidence="3 6" id="KW-0012">Acyltransferase</keyword>
<dbReference type="SUPFAM" id="SSF69593">
    <property type="entry name" value="Glycerol-3-phosphate (1)-acyltransferase"/>
    <property type="match status" value="1"/>
</dbReference>
<feature type="transmembrane region" description="Helical" evidence="4">
    <location>
        <begin position="36"/>
        <end position="59"/>
    </location>
</feature>
<dbReference type="InterPro" id="IPR002123">
    <property type="entry name" value="Plipid/glycerol_acylTrfase"/>
</dbReference>
<feature type="domain" description="Phospholipid/glycerol acyltransferase" evidence="5">
    <location>
        <begin position="104"/>
        <end position="217"/>
    </location>
</feature>
<accession>A0A1I0KNJ7</accession>
<dbReference type="GO" id="GO:0003841">
    <property type="term" value="F:1-acylglycerol-3-phosphate O-acyltransferase activity"/>
    <property type="evidence" value="ECO:0007669"/>
    <property type="project" value="TreeGrafter"/>
</dbReference>
<protein>
    <submittedName>
        <fullName evidence="6">1-acyl-sn-glycerol-3-phosphate acyltransferase</fullName>
    </submittedName>
</protein>
<dbReference type="EMBL" id="FOIJ01000012">
    <property type="protein sequence ID" value="SEU26809.1"/>
    <property type="molecule type" value="Genomic_DNA"/>
</dbReference>
<evidence type="ECO:0000256" key="1">
    <source>
        <dbReference type="ARBA" id="ARBA00005189"/>
    </source>
</evidence>
<keyword evidence="4" id="KW-1133">Transmembrane helix</keyword>
<evidence type="ECO:0000313" key="6">
    <source>
        <dbReference type="EMBL" id="SEU26809.1"/>
    </source>
</evidence>
<dbReference type="Pfam" id="PF01553">
    <property type="entry name" value="Acyltransferase"/>
    <property type="match status" value="1"/>
</dbReference>
<dbReference type="PANTHER" id="PTHR10434:SF66">
    <property type="entry name" value="PHOSPHOLIPID_GLYCEROL ACYLTRANSFERASE DOMAIN-CONTAINING PROTEIN"/>
    <property type="match status" value="1"/>
</dbReference>
<name>A0A1I0KNJ7_9BACT</name>
<gene>
    <name evidence="6" type="ORF">SAMN05443639_112160</name>
</gene>
<evidence type="ECO:0000259" key="5">
    <source>
        <dbReference type="SMART" id="SM00563"/>
    </source>
</evidence>
<dbReference type="CDD" id="cd07989">
    <property type="entry name" value="LPLAT_AGPAT-like"/>
    <property type="match status" value="1"/>
</dbReference>
<evidence type="ECO:0000313" key="7">
    <source>
        <dbReference type="Proteomes" id="UP000199181"/>
    </source>
</evidence>
<sequence length="278" mass="31310">MPVPHPAPRWAAPAFSLSGKQACGTLARTIRLLFSIVFWSFFALSSLGFYLGALVLWALTLPFDRNGRILHLYSCFWAQLYIYANPLWSCRVEGREHLPWRGAAVLVANHESLGDILVLFGLYRPFKWVSKAANFRLPFIGWNMTLNRYVPLVRGDRESVGRMMVECEKWLLRGVPILMFPEGTRSPDGHIKAFKEGAFHLAVKLQCPVIPVVLTGTARTLPKHGLKLQTRARCHVRVLPPVQPADHGNSVPGLLEHVRTLMIEEKARMDAAQLGTPR</sequence>
<evidence type="ECO:0000256" key="3">
    <source>
        <dbReference type="ARBA" id="ARBA00023315"/>
    </source>
</evidence>
<dbReference type="AlphaFoldDB" id="A0A1I0KNJ7"/>
<dbReference type="Proteomes" id="UP000199181">
    <property type="component" value="Unassembled WGS sequence"/>
</dbReference>
<dbReference type="RefSeq" id="WP_245767704.1">
    <property type="nucleotide sequence ID" value="NZ_FOIJ01000012.1"/>
</dbReference>
<keyword evidence="4" id="KW-0812">Transmembrane</keyword>
<evidence type="ECO:0000256" key="2">
    <source>
        <dbReference type="ARBA" id="ARBA00022679"/>
    </source>
</evidence>